<dbReference type="Gene3D" id="3.40.50.720">
    <property type="entry name" value="NAD(P)-binding Rossmann-like Domain"/>
    <property type="match status" value="1"/>
</dbReference>
<dbReference type="Proteomes" id="UP000192927">
    <property type="component" value="Unassembled WGS sequence"/>
</dbReference>
<dbReference type="InterPro" id="IPR002347">
    <property type="entry name" value="SDR_fam"/>
</dbReference>
<dbReference type="InterPro" id="IPR036291">
    <property type="entry name" value="NAD(P)-bd_dom_sf"/>
</dbReference>
<dbReference type="EMBL" id="FWEW01003840">
    <property type="protein sequence ID" value="SLM41372.1"/>
    <property type="molecule type" value="Genomic_DNA"/>
</dbReference>
<organism evidence="3 4">
    <name type="scientific">Lasallia pustulata</name>
    <dbReference type="NCBI Taxonomy" id="136370"/>
    <lineage>
        <taxon>Eukaryota</taxon>
        <taxon>Fungi</taxon>
        <taxon>Dikarya</taxon>
        <taxon>Ascomycota</taxon>
        <taxon>Pezizomycotina</taxon>
        <taxon>Lecanoromycetes</taxon>
        <taxon>OSLEUM clade</taxon>
        <taxon>Umbilicariomycetidae</taxon>
        <taxon>Umbilicariales</taxon>
        <taxon>Umbilicariaceae</taxon>
        <taxon>Lasallia</taxon>
    </lineage>
</organism>
<dbReference type="PANTHER" id="PTHR43669:SF3">
    <property type="entry name" value="ALCOHOL DEHYDROGENASE, PUTATIVE (AFU_ORTHOLOGUE AFUA_3G03445)-RELATED"/>
    <property type="match status" value="1"/>
</dbReference>
<dbReference type="AlphaFoldDB" id="A0A1W5DEM1"/>
<reference evidence="4" key="1">
    <citation type="submission" date="2017-03" db="EMBL/GenBank/DDBJ databases">
        <authorList>
            <person name="Sharma R."/>
            <person name="Thines M."/>
        </authorList>
    </citation>
    <scope>NUCLEOTIDE SEQUENCE [LARGE SCALE GENOMIC DNA]</scope>
</reference>
<proteinExistence type="inferred from homology"/>
<dbReference type="CDD" id="cd05233">
    <property type="entry name" value="SDR_c"/>
    <property type="match status" value="1"/>
</dbReference>
<dbReference type="PRINTS" id="PR00081">
    <property type="entry name" value="GDHRDH"/>
</dbReference>
<keyword evidence="4" id="KW-1185">Reference proteome</keyword>
<accession>A0A1W5DEM1</accession>
<comment type="similarity">
    <text evidence="1">Belongs to the short-chain dehydrogenases/reductases (SDR) family.</text>
</comment>
<dbReference type="Pfam" id="PF00106">
    <property type="entry name" value="adh_short"/>
    <property type="match status" value="1"/>
</dbReference>
<keyword evidence="2" id="KW-0560">Oxidoreductase</keyword>
<dbReference type="PANTHER" id="PTHR43669">
    <property type="entry name" value="5-KETO-D-GLUCONATE 5-REDUCTASE"/>
    <property type="match status" value="1"/>
</dbReference>
<evidence type="ECO:0000256" key="1">
    <source>
        <dbReference type="ARBA" id="ARBA00006484"/>
    </source>
</evidence>
<evidence type="ECO:0000313" key="3">
    <source>
        <dbReference type="EMBL" id="SLM41372.1"/>
    </source>
</evidence>
<dbReference type="SUPFAM" id="SSF51735">
    <property type="entry name" value="NAD(P)-binding Rossmann-fold domains"/>
    <property type="match status" value="1"/>
</dbReference>
<sequence>MSQPDLQNSFTHTYHKKPYAAIDPTLPALCEAGKTVVITGGSQGIGLAITNAFAVAGASHIAILARNASSIAETRAFIEKDHPATTVHAYSTSISEAEKVAAAFNDIRSKIGEPDILILCAGAVGNSNALPVQFDELSTNFEVNVKGNLIVVNEFLQADKPKQGKVVVNISTGAAHLLLPKRAIYGAMKEAFVHLMGQMHYEEKENGVRIVSMHPGTVLTAMARGVGLDETSAYKWDDANLPGHFAVWLASPEAAFLGGRFVWANWDVEELKARAEEIEESPYLLKIGLIGEPVAVIP</sequence>
<dbReference type="GO" id="GO:0016491">
    <property type="term" value="F:oxidoreductase activity"/>
    <property type="evidence" value="ECO:0007669"/>
    <property type="project" value="UniProtKB-KW"/>
</dbReference>
<evidence type="ECO:0000256" key="2">
    <source>
        <dbReference type="ARBA" id="ARBA00023002"/>
    </source>
</evidence>
<name>A0A1W5DEM1_9LECA</name>
<protein>
    <submittedName>
        <fullName evidence="3">Short-chain dehydrogenase/reductase SDR</fullName>
    </submittedName>
</protein>
<evidence type="ECO:0000313" key="4">
    <source>
        <dbReference type="Proteomes" id="UP000192927"/>
    </source>
</evidence>